<dbReference type="CDD" id="cd03398">
    <property type="entry name" value="PAP2_haloperoxidase"/>
    <property type="match status" value="1"/>
</dbReference>
<reference evidence="2" key="1">
    <citation type="journal article" date="2020" name="ACS Chem. Biol.">
        <title>Genetic and biochemical reconstitution of bromoform biosynthesis in Asparagopsis lends insights into seaweed ROS enzymology.</title>
        <authorList>
            <person name="Thapa H.R."/>
            <person name="Lin Z."/>
            <person name="Yi D."/>
            <person name="Smith J.E."/>
            <person name="Schmidt E.W."/>
            <person name="Agarwal V."/>
        </authorList>
    </citation>
    <scope>NUCLEOTIDE SEQUENCE</scope>
</reference>
<dbReference type="GO" id="GO:0004601">
    <property type="term" value="F:peroxidase activity"/>
    <property type="evidence" value="ECO:0007669"/>
    <property type="project" value="UniProtKB-KW"/>
</dbReference>
<evidence type="ECO:0000256" key="1">
    <source>
        <dbReference type="SAM" id="MobiDB-lite"/>
    </source>
</evidence>
<dbReference type="AlphaFoldDB" id="A0A6M8Q0S7"/>
<dbReference type="Gene3D" id="1.10.606.10">
    <property type="entry name" value="Vanadium-containing Chloroperoxidase, domain 2"/>
    <property type="match status" value="1"/>
</dbReference>
<name>A0A6M8Q0S7_9FLOR</name>
<protein>
    <submittedName>
        <fullName evidence="2">Vanadium-dependent haloperoxidase</fullName>
    </submittedName>
</protein>
<sequence length="590" mass="64772">MTDTQNPNRAEVAFKVRVSAAELARARGSPTHLSNNSESRFRNPDGTRSLLANFTKGLPHTKETALVVSAIDYDSFVRAIDSGDPRDFADLPLGPQGVEPRFTSGIASDPEVGTRAWESGGAGLVFDLEGPDAQAVTMPPAPELDSDELVTEVTECYWMSLLRDVPFPTFDSDPHIQSAAESINNTQWIQFKNNPPAHLTAAERSRLRGPITTANVFRGITPGDEVGPYLSQFLLVGTTGIANGNEVGDGFIQYGGMRMDQRVRVAKSHIDYMTTFGAYLDVQNAANVSGRELYNEEEPRFRFIHTPRDLATYVHFDALYQAYLNACIILLDIGAPFDSGIPFQLDNDIDKQQGFATFGGPHILSLVTEVATRALKAVRFQKFNVHRRLRPEAIGARVDRYCATKAPEFAGAAKLSEALDKKLLQKVHDHNKKQNLLSDRGNPRANDFNPDGDVSKGNLLMPMAFPEGSPMHPAYGAGHATVAGACVTVLKAFFDGGYRLPFCYITDENGTGLKAVEIDEPLTVDGELNKICSNISIGRNWAGVHYFTDYIESIRIGEEIAIGILQEQKLTFSENFSMTLNKFDGSTIRI</sequence>
<dbReference type="InterPro" id="IPR016119">
    <property type="entry name" value="Br/Cl_peroxidase_C"/>
</dbReference>
<evidence type="ECO:0000313" key="2">
    <source>
        <dbReference type="EMBL" id="QKI80117.1"/>
    </source>
</evidence>
<feature type="region of interest" description="Disordered" evidence="1">
    <location>
        <begin position="431"/>
        <end position="454"/>
    </location>
</feature>
<dbReference type="InterPro" id="IPR036938">
    <property type="entry name" value="PAP2/HPO_sf"/>
</dbReference>
<organism evidence="2">
    <name type="scientific">Asparagopsis taxiformis</name>
    <dbReference type="NCBI Taxonomy" id="260499"/>
    <lineage>
        <taxon>Eukaryota</taxon>
        <taxon>Rhodophyta</taxon>
        <taxon>Florideophyceae</taxon>
        <taxon>Rhodymeniophycidae</taxon>
        <taxon>Bonnemaisoniales</taxon>
        <taxon>Bonnemaisoniaceae</taxon>
        <taxon>Asparagopsis</taxon>
    </lineage>
</organism>
<proteinExistence type="predicted"/>
<accession>A0A6M8Q0S7</accession>
<dbReference type="SUPFAM" id="SSF48317">
    <property type="entry name" value="Acid phosphatase/Vanadium-dependent haloperoxidase"/>
    <property type="match status" value="1"/>
</dbReference>
<feature type="region of interest" description="Disordered" evidence="1">
    <location>
        <begin position="25"/>
        <end position="44"/>
    </location>
</feature>
<keyword evidence="2" id="KW-0575">Peroxidase</keyword>
<dbReference type="SMR" id="A0A6M8Q0S7"/>
<dbReference type="PANTHER" id="PTHR34599">
    <property type="entry name" value="PEROXIDASE-RELATED"/>
    <property type="match status" value="1"/>
</dbReference>
<keyword evidence="2" id="KW-0560">Oxidoreductase</keyword>
<dbReference type="PANTHER" id="PTHR34599:SF1">
    <property type="entry name" value="PHOSPHATIDIC ACID PHOSPHATASE TYPE 2_HALOPEROXIDASE DOMAIN-CONTAINING PROTEIN"/>
    <property type="match status" value="1"/>
</dbReference>
<gene>
    <name evidence="2" type="primary">mbb1</name>
</gene>
<dbReference type="InterPro" id="IPR052559">
    <property type="entry name" value="V-haloperoxidase"/>
</dbReference>
<dbReference type="EMBL" id="MN966723">
    <property type="protein sequence ID" value="QKI80117.1"/>
    <property type="molecule type" value="Genomic_DNA"/>
</dbReference>